<name>W4LTV8_ENTF1</name>
<keyword evidence="1" id="KW-1133">Transmembrane helix</keyword>
<dbReference type="Pfam" id="PF13559">
    <property type="entry name" value="DUF4129"/>
    <property type="match status" value="1"/>
</dbReference>
<keyword evidence="4" id="KW-1185">Reference proteome</keyword>
<evidence type="ECO:0000259" key="2">
    <source>
        <dbReference type="Pfam" id="PF13559"/>
    </source>
</evidence>
<gene>
    <name evidence="3" type="ORF">ETSY1_08500</name>
</gene>
<dbReference type="AlphaFoldDB" id="W4LTV8"/>
<feature type="transmembrane region" description="Helical" evidence="1">
    <location>
        <begin position="251"/>
        <end position="272"/>
    </location>
</feature>
<dbReference type="InterPro" id="IPR025403">
    <property type="entry name" value="TgpA-like_C"/>
</dbReference>
<reference evidence="3 4" key="1">
    <citation type="journal article" date="2014" name="Nature">
        <title>An environmental bacterial taxon with a large and distinct metabolic repertoire.</title>
        <authorList>
            <person name="Wilson M.C."/>
            <person name="Mori T."/>
            <person name="Ruckert C."/>
            <person name="Uria A.R."/>
            <person name="Helf M.J."/>
            <person name="Takada K."/>
            <person name="Gernert C."/>
            <person name="Steffens U.A."/>
            <person name="Heycke N."/>
            <person name="Schmitt S."/>
            <person name="Rinke C."/>
            <person name="Helfrich E.J."/>
            <person name="Brachmann A.O."/>
            <person name="Gurgui C."/>
            <person name="Wakimoto T."/>
            <person name="Kracht M."/>
            <person name="Crusemann M."/>
            <person name="Hentschel U."/>
            <person name="Abe I."/>
            <person name="Matsunaga S."/>
            <person name="Kalinowski J."/>
            <person name="Takeyama H."/>
            <person name="Piel J."/>
        </authorList>
    </citation>
    <scope>NUCLEOTIDE SEQUENCE [LARGE SCALE GENOMIC DNA]</scope>
    <source>
        <strain evidence="4">TSY1</strain>
    </source>
</reference>
<sequence length="536" mass="60340">MAQSSIAPDARQPLKRHGWAVAAMIACLAISLVSAAKALIPSWSGKALLIGIVIAAIEAMYSFHVLHLPRSRGISIVRYRLAEACLLAIVLRLVTLAIQAWERSWNEMVTDVMTMLWQPGAFFSGEYIVVLLAAWVAWMTMSRTLADMEALYDPYLSFDEQHAPREKLMSRFYWGGGLLVLFIGVTYVVAAPRLADGSDGPQTAEYHLNALIYFLLGTWMLSQIRLTSLMTGWRLQNMTVANGMDQAWRRYGLTFLVLIVLIVAILPTHYSMGLFDTALLGLQTLADLARRLMELLILAVTLPLSWLLSLFGHGEGGALQLPLIPDAPTAAPEPRGRAPFPWQVIRAIAFWLTFLAVTIYLIRSYLEDHPELIEALKRFTLARRLVEILAALLAMLAAWIQKGRQWRPRFVGQPSAEAETSRVASKKRWGWDGWRMRSERQKVIHAYLQMLQRAAAAGIHRRQHQTPYEYAPKLRQSLPEAEPDINELTEAFVHVRYSPEPVDPDDAARAVHHGERVQQALRQFGHDRDVGNAAKN</sequence>
<comment type="caution">
    <text evidence="3">The sequence shown here is derived from an EMBL/GenBank/DDBJ whole genome shotgun (WGS) entry which is preliminary data.</text>
</comment>
<protein>
    <recommendedName>
        <fullName evidence="2">Protein-glutamine gamma-glutamyltransferase-like C-terminal domain-containing protein</fullName>
    </recommendedName>
</protein>
<organism evidence="3 4">
    <name type="scientific">Entotheonella factor</name>
    <dbReference type="NCBI Taxonomy" id="1429438"/>
    <lineage>
        <taxon>Bacteria</taxon>
        <taxon>Pseudomonadati</taxon>
        <taxon>Nitrospinota/Tectimicrobiota group</taxon>
        <taxon>Candidatus Tectimicrobiota</taxon>
        <taxon>Candidatus Entotheonellia</taxon>
        <taxon>Candidatus Entotheonellales</taxon>
        <taxon>Candidatus Entotheonellaceae</taxon>
        <taxon>Candidatus Entotheonella</taxon>
    </lineage>
</organism>
<feature type="transmembrane region" description="Helical" evidence="1">
    <location>
        <begin position="20"/>
        <end position="40"/>
    </location>
</feature>
<feature type="transmembrane region" description="Helical" evidence="1">
    <location>
        <begin position="46"/>
        <end position="69"/>
    </location>
</feature>
<accession>W4LTV8</accession>
<dbReference type="EMBL" id="AZHW01000264">
    <property type="protein sequence ID" value="ETX01156.1"/>
    <property type="molecule type" value="Genomic_DNA"/>
</dbReference>
<feature type="domain" description="Protein-glutamine gamma-glutamyltransferase-like C-terminal" evidence="2">
    <location>
        <begin position="446"/>
        <end position="512"/>
    </location>
</feature>
<feature type="transmembrane region" description="Helical" evidence="1">
    <location>
        <begin position="292"/>
        <end position="311"/>
    </location>
</feature>
<feature type="transmembrane region" description="Helical" evidence="1">
    <location>
        <begin position="121"/>
        <end position="138"/>
    </location>
</feature>
<feature type="transmembrane region" description="Helical" evidence="1">
    <location>
        <begin position="344"/>
        <end position="362"/>
    </location>
</feature>
<feature type="transmembrane region" description="Helical" evidence="1">
    <location>
        <begin position="382"/>
        <end position="400"/>
    </location>
</feature>
<feature type="transmembrane region" description="Helical" evidence="1">
    <location>
        <begin position="172"/>
        <end position="190"/>
    </location>
</feature>
<feature type="transmembrane region" description="Helical" evidence="1">
    <location>
        <begin position="81"/>
        <end position="101"/>
    </location>
</feature>
<dbReference type="Proteomes" id="UP000019141">
    <property type="component" value="Unassembled WGS sequence"/>
</dbReference>
<dbReference type="HOGENOM" id="CLU_511785_0_0_7"/>
<feature type="transmembrane region" description="Helical" evidence="1">
    <location>
        <begin position="210"/>
        <end position="230"/>
    </location>
</feature>
<evidence type="ECO:0000313" key="4">
    <source>
        <dbReference type="Proteomes" id="UP000019141"/>
    </source>
</evidence>
<keyword evidence="1" id="KW-0812">Transmembrane</keyword>
<evidence type="ECO:0000313" key="3">
    <source>
        <dbReference type="EMBL" id="ETX01156.1"/>
    </source>
</evidence>
<proteinExistence type="predicted"/>
<keyword evidence="1" id="KW-0472">Membrane</keyword>
<evidence type="ECO:0000256" key="1">
    <source>
        <dbReference type="SAM" id="Phobius"/>
    </source>
</evidence>